<dbReference type="GO" id="GO:0009083">
    <property type="term" value="P:branched-chain amino acid catabolic process"/>
    <property type="evidence" value="ECO:0007669"/>
    <property type="project" value="InterPro"/>
</dbReference>
<keyword evidence="7" id="KW-1133">Transmembrane helix</keyword>
<feature type="repeat" description="Solcar" evidence="5">
    <location>
        <begin position="20"/>
        <end position="102"/>
    </location>
</feature>
<protein>
    <recommendedName>
        <fullName evidence="10">Mitochondrial carrier protein</fullName>
    </recommendedName>
</protein>
<dbReference type="GO" id="GO:0005739">
    <property type="term" value="C:mitochondrion"/>
    <property type="evidence" value="ECO:0007669"/>
    <property type="project" value="InterPro"/>
</dbReference>
<keyword evidence="6" id="KW-0813">Transport</keyword>
<evidence type="ECO:0000313" key="8">
    <source>
        <dbReference type="EMBL" id="KAH3702063.1"/>
    </source>
</evidence>
<name>A0A9D4BP02_DREPO</name>
<dbReference type="InterPro" id="IPR042164">
    <property type="entry name" value="SLC25A44"/>
</dbReference>
<evidence type="ECO:0008006" key="10">
    <source>
        <dbReference type="Google" id="ProtNLM"/>
    </source>
</evidence>
<dbReference type="Pfam" id="PF00153">
    <property type="entry name" value="Mito_carr"/>
    <property type="match status" value="3"/>
</dbReference>
<dbReference type="PROSITE" id="PS50920">
    <property type="entry name" value="SOLCAR"/>
    <property type="match status" value="3"/>
</dbReference>
<feature type="transmembrane region" description="Helical" evidence="7">
    <location>
        <begin position="195"/>
        <end position="217"/>
    </location>
</feature>
<dbReference type="PANTHER" id="PTHR46314:SF2">
    <property type="entry name" value="SOLUTE CARRIER FAMILY 25 MEMBER 44"/>
    <property type="match status" value="1"/>
</dbReference>
<dbReference type="InterPro" id="IPR018108">
    <property type="entry name" value="MCP_transmembrane"/>
</dbReference>
<reference evidence="8" key="2">
    <citation type="submission" date="2020-11" db="EMBL/GenBank/DDBJ databases">
        <authorList>
            <person name="McCartney M.A."/>
            <person name="Auch B."/>
            <person name="Kono T."/>
            <person name="Mallez S."/>
            <person name="Becker A."/>
            <person name="Gohl D.M."/>
            <person name="Silverstein K.A.T."/>
            <person name="Koren S."/>
            <person name="Bechman K.B."/>
            <person name="Herman A."/>
            <person name="Abrahante J.E."/>
            <person name="Garbe J."/>
        </authorList>
    </citation>
    <scope>NUCLEOTIDE SEQUENCE</scope>
    <source>
        <strain evidence="8">Duluth1</strain>
        <tissue evidence="8">Whole animal</tissue>
    </source>
</reference>
<comment type="caution">
    <text evidence="8">The sequence shown here is derived from an EMBL/GenBank/DDBJ whole genome shotgun (WGS) entry which is preliminary data.</text>
</comment>
<dbReference type="PANTHER" id="PTHR46314">
    <property type="entry name" value="SOLUTE CARRIER FAMILY 25 MEMBER 44"/>
    <property type="match status" value="1"/>
</dbReference>
<feature type="repeat" description="Solcar" evidence="5">
    <location>
        <begin position="110"/>
        <end position="224"/>
    </location>
</feature>
<dbReference type="InterPro" id="IPR023395">
    <property type="entry name" value="MCP_dom_sf"/>
</dbReference>
<feature type="repeat" description="Solcar" evidence="5">
    <location>
        <begin position="234"/>
        <end position="315"/>
    </location>
</feature>
<keyword evidence="4 5" id="KW-0472">Membrane</keyword>
<comment type="similarity">
    <text evidence="2 6">Belongs to the mitochondrial carrier (TC 2.A.29) family.</text>
</comment>
<dbReference type="OrthoDB" id="250329at2759"/>
<dbReference type="Proteomes" id="UP000828390">
    <property type="component" value="Unassembled WGS sequence"/>
</dbReference>
<evidence type="ECO:0000256" key="3">
    <source>
        <dbReference type="ARBA" id="ARBA00022692"/>
    </source>
</evidence>
<evidence type="ECO:0000256" key="7">
    <source>
        <dbReference type="SAM" id="Phobius"/>
    </source>
</evidence>
<dbReference type="Gene3D" id="1.50.40.10">
    <property type="entry name" value="Mitochondrial carrier domain"/>
    <property type="match status" value="2"/>
</dbReference>
<dbReference type="EMBL" id="JAIWYP010000015">
    <property type="protein sequence ID" value="KAH3702063.1"/>
    <property type="molecule type" value="Genomic_DNA"/>
</dbReference>
<dbReference type="AlphaFoldDB" id="A0A9D4BP02"/>
<organism evidence="8 9">
    <name type="scientific">Dreissena polymorpha</name>
    <name type="common">Zebra mussel</name>
    <name type="synonym">Mytilus polymorpha</name>
    <dbReference type="NCBI Taxonomy" id="45954"/>
    <lineage>
        <taxon>Eukaryota</taxon>
        <taxon>Metazoa</taxon>
        <taxon>Spiralia</taxon>
        <taxon>Lophotrochozoa</taxon>
        <taxon>Mollusca</taxon>
        <taxon>Bivalvia</taxon>
        <taxon>Autobranchia</taxon>
        <taxon>Heteroconchia</taxon>
        <taxon>Euheterodonta</taxon>
        <taxon>Imparidentia</taxon>
        <taxon>Neoheterodontei</taxon>
        <taxon>Myida</taxon>
        <taxon>Dreissenoidea</taxon>
        <taxon>Dreissenidae</taxon>
        <taxon>Dreissena</taxon>
    </lineage>
</organism>
<keyword evidence="9" id="KW-1185">Reference proteome</keyword>
<feature type="transmembrane region" description="Helical" evidence="7">
    <location>
        <begin position="75"/>
        <end position="96"/>
    </location>
</feature>
<dbReference type="GO" id="GO:0016020">
    <property type="term" value="C:membrane"/>
    <property type="evidence" value="ECO:0007669"/>
    <property type="project" value="UniProtKB-SubCell"/>
</dbReference>
<gene>
    <name evidence="8" type="ORF">DPMN_077064</name>
</gene>
<comment type="subcellular location">
    <subcellularLocation>
        <location evidence="1">Membrane</location>
        <topology evidence="1">Multi-pass membrane protein</topology>
    </subcellularLocation>
</comment>
<evidence type="ECO:0000256" key="5">
    <source>
        <dbReference type="PROSITE-ProRule" id="PRU00282"/>
    </source>
</evidence>
<dbReference type="SUPFAM" id="SSF103506">
    <property type="entry name" value="Mitochondrial carrier"/>
    <property type="match status" value="1"/>
</dbReference>
<proteinExistence type="inferred from homology"/>
<accession>A0A9D4BP02</accession>
<evidence type="ECO:0000256" key="2">
    <source>
        <dbReference type="ARBA" id="ARBA00006375"/>
    </source>
</evidence>
<evidence type="ECO:0000313" key="9">
    <source>
        <dbReference type="Proteomes" id="UP000828390"/>
    </source>
</evidence>
<dbReference type="GO" id="GO:0015658">
    <property type="term" value="F:branched-chain amino acid transmembrane transporter activity"/>
    <property type="evidence" value="ECO:0007669"/>
    <property type="project" value="InterPro"/>
</dbReference>
<reference evidence="8" key="1">
    <citation type="journal article" date="2019" name="bioRxiv">
        <title>The Genome of the Zebra Mussel, Dreissena polymorpha: A Resource for Invasive Species Research.</title>
        <authorList>
            <person name="McCartney M.A."/>
            <person name="Auch B."/>
            <person name="Kono T."/>
            <person name="Mallez S."/>
            <person name="Zhang Y."/>
            <person name="Obille A."/>
            <person name="Becker A."/>
            <person name="Abrahante J.E."/>
            <person name="Garbe J."/>
            <person name="Badalamenti J.P."/>
            <person name="Herman A."/>
            <person name="Mangelson H."/>
            <person name="Liachko I."/>
            <person name="Sullivan S."/>
            <person name="Sone E.D."/>
            <person name="Koren S."/>
            <person name="Silverstein K.A.T."/>
            <person name="Beckman K.B."/>
            <person name="Gohl D.M."/>
        </authorList>
    </citation>
    <scope>NUCLEOTIDE SEQUENCE</scope>
    <source>
        <strain evidence="8">Duluth1</strain>
        <tissue evidence="8">Whole animal</tissue>
    </source>
</reference>
<sequence length="327" mass="37219">MDEMTSEEIHIVELHMMDKRKYFPLTIASNIAVRSLLYPFHVVRTHLQTQVGKEAYSGTIDAFSKIYSSQGLKGMYRGLPVHLCLVLPGVGYIYTYEYTRTFIKHHTSLSDMSKTLIAGGMASVVAQIFNTPFDIISQHMMLVDGRKQPMQGIKAKPAIQKSLQQIHIPDEMKQKRFGVFQTVVKHVFKTDGILGFYRGLSMSMCLFVPNSALFWFFYEHLKGEMMSILPESVPRMLINSIASPMAGVAASIITNPVDVVKVRMQTKCLTIRGSLRALVQEEGHRWVLKGMTARTTHSALYFLIIMSVYESVKRFSLRTEYSNSVRW</sequence>
<keyword evidence="3 5" id="KW-0812">Transmembrane</keyword>
<evidence type="ECO:0000256" key="1">
    <source>
        <dbReference type="ARBA" id="ARBA00004141"/>
    </source>
</evidence>
<evidence type="ECO:0000256" key="4">
    <source>
        <dbReference type="ARBA" id="ARBA00023136"/>
    </source>
</evidence>
<evidence type="ECO:0000256" key="6">
    <source>
        <dbReference type="RuleBase" id="RU000488"/>
    </source>
</evidence>